<accession>A0A1F8DVX6</accession>
<organism evidence="23 24">
    <name type="scientific">Candidatus Wolfebacteria bacterium RIFOXYB1_FULL_54_12</name>
    <dbReference type="NCBI Taxonomy" id="1802559"/>
    <lineage>
        <taxon>Bacteria</taxon>
        <taxon>Candidatus Wolfeibacteriota</taxon>
    </lineage>
</organism>
<dbReference type="GO" id="GO:0008413">
    <property type="term" value="F:8-oxo-7,8-dihydroguanosine triphosphate pyrophosphatase activity"/>
    <property type="evidence" value="ECO:0007669"/>
    <property type="project" value="InterPro"/>
</dbReference>
<comment type="catalytic activity">
    <reaction evidence="20">
        <text>N(6)-methyl-dATP + H2O = N(6)-methyl-dAMP + diphosphate + H(+)</text>
        <dbReference type="Rhea" id="RHEA:67604"/>
        <dbReference type="ChEBI" id="CHEBI:15377"/>
        <dbReference type="ChEBI" id="CHEBI:15378"/>
        <dbReference type="ChEBI" id="CHEBI:33019"/>
        <dbReference type="ChEBI" id="CHEBI:169976"/>
        <dbReference type="ChEBI" id="CHEBI:172872"/>
    </reaction>
    <physiologicalReaction direction="left-to-right" evidence="20">
        <dbReference type="Rhea" id="RHEA:67605"/>
    </physiologicalReaction>
</comment>
<dbReference type="STRING" id="1802559.A2372_01040"/>
<evidence type="ECO:0000256" key="8">
    <source>
        <dbReference type="ARBA" id="ARBA00024459"/>
    </source>
</evidence>
<evidence type="ECO:0000256" key="20">
    <source>
        <dbReference type="ARBA" id="ARBA00049032"/>
    </source>
</evidence>
<comment type="catalytic activity">
    <reaction evidence="10">
        <text>2-oxo-ATP + H2O = 2-oxo-AMP + diphosphate + H(+)</text>
        <dbReference type="Rhea" id="RHEA:67392"/>
        <dbReference type="ChEBI" id="CHEBI:15377"/>
        <dbReference type="ChEBI" id="CHEBI:15378"/>
        <dbReference type="ChEBI" id="CHEBI:33019"/>
        <dbReference type="ChEBI" id="CHEBI:71395"/>
        <dbReference type="ChEBI" id="CHEBI:172878"/>
    </reaction>
    <physiologicalReaction direction="left-to-right" evidence="10">
        <dbReference type="Rhea" id="RHEA:67393"/>
    </physiologicalReaction>
</comment>
<evidence type="ECO:0000313" key="23">
    <source>
        <dbReference type="EMBL" id="OGM92757.1"/>
    </source>
</evidence>
<comment type="catalytic activity">
    <reaction evidence="7">
        <text>8-oxo-dATP + H2O = 8-oxo-dAMP + diphosphate + H(+)</text>
        <dbReference type="Rhea" id="RHEA:65396"/>
        <dbReference type="ChEBI" id="CHEBI:15377"/>
        <dbReference type="ChEBI" id="CHEBI:15378"/>
        <dbReference type="ChEBI" id="CHEBI:33019"/>
        <dbReference type="ChEBI" id="CHEBI:71361"/>
        <dbReference type="ChEBI" id="CHEBI:172871"/>
    </reaction>
    <physiologicalReaction direction="left-to-right" evidence="7">
        <dbReference type="Rhea" id="RHEA:65397"/>
    </physiologicalReaction>
</comment>
<evidence type="ECO:0000256" key="2">
    <source>
        <dbReference type="ARBA" id="ARBA00005582"/>
    </source>
</evidence>
<dbReference type="PANTHER" id="PTHR43758:SF2">
    <property type="entry name" value="OXIDIZED PURINE NUCLEOSIDE TRIPHOSPHATE HYDROLASE"/>
    <property type="match status" value="1"/>
</dbReference>
<dbReference type="Pfam" id="PF00293">
    <property type="entry name" value="NUDIX"/>
    <property type="match status" value="1"/>
</dbReference>
<dbReference type="PRINTS" id="PR01403">
    <property type="entry name" value="8OXTPHPHTASE"/>
</dbReference>
<dbReference type="CDD" id="cd03427">
    <property type="entry name" value="NUDIX_MTH1_Nudt1"/>
    <property type="match status" value="1"/>
</dbReference>
<dbReference type="EC" id="3.6.1.56" evidence="11"/>
<evidence type="ECO:0000256" key="12">
    <source>
        <dbReference type="ARBA" id="ARBA00026218"/>
    </source>
</evidence>
<dbReference type="GO" id="GO:0042262">
    <property type="term" value="P:DNA protection"/>
    <property type="evidence" value="ECO:0007669"/>
    <property type="project" value="InterPro"/>
</dbReference>
<evidence type="ECO:0000256" key="4">
    <source>
        <dbReference type="ARBA" id="ARBA00022723"/>
    </source>
</evidence>
<evidence type="ECO:0000256" key="17">
    <source>
        <dbReference type="ARBA" id="ARBA00032071"/>
    </source>
</evidence>
<comment type="cofactor">
    <cofactor evidence="1">
        <name>Mg(2+)</name>
        <dbReference type="ChEBI" id="CHEBI:18420"/>
    </cofactor>
</comment>
<evidence type="ECO:0000256" key="11">
    <source>
        <dbReference type="ARBA" id="ARBA00026103"/>
    </source>
</evidence>
<keyword evidence="5" id="KW-0378">Hydrolase</keyword>
<keyword evidence="6" id="KW-0460">Magnesium</keyword>
<dbReference type="PANTHER" id="PTHR43758">
    <property type="entry name" value="7,8-DIHYDRO-8-OXOGUANINE TRIPHOSPHATASE"/>
    <property type="match status" value="1"/>
</dbReference>
<evidence type="ECO:0000256" key="18">
    <source>
        <dbReference type="ARBA" id="ARBA00048002"/>
    </source>
</evidence>
<dbReference type="GO" id="GO:0008828">
    <property type="term" value="F:dATP diphosphatase activity"/>
    <property type="evidence" value="ECO:0007669"/>
    <property type="project" value="UniProtKB-EC"/>
</dbReference>
<comment type="catalytic activity">
    <reaction evidence="9">
        <text>8-oxo-dGTP + H2O = 8-oxo-dGMP + diphosphate + H(+)</text>
        <dbReference type="Rhea" id="RHEA:31575"/>
        <dbReference type="ChEBI" id="CHEBI:15377"/>
        <dbReference type="ChEBI" id="CHEBI:15378"/>
        <dbReference type="ChEBI" id="CHEBI:33019"/>
        <dbReference type="ChEBI" id="CHEBI:63224"/>
        <dbReference type="ChEBI" id="CHEBI:77896"/>
    </reaction>
    <physiologicalReaction direction="left-to-right" evidence="9">
        <dbReference type="Rhea" id="RHEA:31576"/>
    </physiologicalReaction>
</comment>
<evidence type="ECO:0000256" key="10">
    <source>
        <dbReference type="ARBA" id="ARBA00024596"/>
    </source>
</evidence>
<dbReference type="InterPro" id="IPR000086">
    <property type="entry name" value="NUDIX_hydrolase_dom"/>
</dbReference>
<evidence type="ECO:0000256" key="3">
    <source>
        <dbReference type="ARBA" id="ARBA00011245"/>
    </source>
</evidence>
<evidence type="ECO:0000256" key="9">
    <source>
        <dbReference type="ARBA" id="ARBA00024486"/>
    </source>
</evidence>
<feature type="domain" description="Nudix hydrolase" evidence="22">
    <location>
        <begin position="4"/>
        <end position="163"/>
    </location>
</feature>
<comment type="catalytic activity">
    <reaction evidence="19">
        <text>O(6)-methyl-dGTP + H2O = O(6)-methyl-dGMP + diphosphate + H(+)</text>
        <dbReference type="Rhea" id="RHEA:67600"/>
        <dbReference type="ChEBI" id="CHEBI:15377"/>
        <dbReference type="ChEBI" id="CHEBI:15378"/>
        <dbReference type="ChEBI" id="CHEBI:33019"/>
        <dbReference type="ChEBI" id="CHEBI:169974"/>
        <dbReference type="ChEBI" id="CHEBI:169975"/>
    </reaction>
    <physiologicalReaction direction="left-to-right" evidence="19">
        <dbReference type="Rhea" id="RHEA:67601"/>
    </physiologicalReaction>
</comment>
<evidence type="ECO:0000256" key="13">
    <source>
        <dbReference type="ARBA" id="ARBA00029673"/>
    </source>
</evidence>
<evidence type="ECO:0000256" key="14">
    <source>
        <dbReference type="ARBA" id="ARBA00030634"/>
    </source>
</evidence>
<comment type="caution">
    <text evidence="23">The sequence shown here is derived from an EMBL/GenBank/DDBJ whole genome shotgun (WGS) entry which is preliminary data.</text>
</comment>
<evidence type="ECO:0000256" key="15">
    <source>
        <dbReference type="ARBA" id="ARBA00030682"/>
    </source>
</evidence>
<dbReference type="Proteomes" id="UP000176422">
    <property type="component" value="Unassembled WGS sequence"/>
</dbReference>
<gene>
    <name evidence="23" type="ORF">A2372_01040</name>
</gene>
<proteinExistence type="inferred from homology"/>
<evidence type="ECO:0000256" key="1">
    <source>
        <dbReference type="ARBA" id="ARBA00001946"/>
    </source>
</evidence>
<dbReference type="SUPFAM" id="SSF55811">
    <property type="entry name" value="Nudix"/>
    <property type="match status" value="1"/>
</dbReference>
<evidence type="ECO:0000256" key="5">
    <source>
        <dbReference type="ARBA" id="ARBA00022801"/>
    </source>
</evidence>
<evidence type="ECO:0000259" key="22">
    <source>
        <dbReference type="PROSITE" id="PS51462"/>
    </source>
</evidence>
<dbReference type="Gene3D" id="3.90.79.10">
    <property type="entry name" value="Nucleoside Triphosphate Pyrophosphohydrolase"/>
    <property type="match status" value="1"/>
</dbReference>
<dbReference type="PROSITE" id="PS00893">
    <property type="entry name" value="NUDIX_BOX"/>
    <property type="match status" value="1"/>
</dbReference>
<dbReference type="AlphaFoldDB" id="A0A1F8DVX6"/>
<evidence type="ECO:0000256" key="21">
    <source>
        <dbReference type="ARBA" id="ARBA00053094"/>
    </source>
</evidence>
<comment type="catalytic activity">
    <reaction evidence="8">
        <text>2-oxo-dATP + H2O = 2-oxo-dAMP + diphosphate + H(+)</text>
        <dbReference type="Rhea" id="RHEA:31583"/>
        <dbReference type="ChEBI" id="CHEBI:15377"/>
        <dbReference type="ChEBI" id="CHEBI:15378"/>
        <dbReference type="ChEBI" id="CHEBI:33019"/>
        <dbReference type="ChEBI" id="CHEBI:63212"/>
        <dbReference type="ChEBI" id="CHEBI:77897"/>
        <dbReference type="EC" id="3.6.1.56"/>
    </reaction>
    <physiologicalReaction direction="left-to-right" evidence="8">
        <dbReference type="Rhea" id="RHEA:31584"/>
    </physiologicalReaction>
</comment>
<evidence type="ECO:0000313" key="24">
    <source>
        <dbReference type="Proteomes" id="UP000176422"/>
    </source>
</evidence>
<dbReference type="InterPro" id="IPR020084">
    <property type="entry name" value="NUDIX_hydrolase_CS"/>
</dbReference>
<dbReference type="PROSITE" id="PS51462">
    <property type="entry name" value="NUDIX"/>
    <property type="match status" value="1"/>
</dbReference>
<comment type="subunit">
    <text evidence="3">Monomer.</text>
</comment>
<comment type="similarity">
    <text evidence="2">Belongs to the Nudix hydrolase family.</text>
</comment>
<protein>
    <recommendedName>
        <fullName evidence="12">Oxidized purine nucleoside triphosphate hydrolase</fullName>
        <ecNumber evidence="11">3.6.1.56</ecNumber>
    </recommendedName>
    <alternativeName>
        <fullName evidence="16">2-hydroxy-dATP diphosphatase</fullName>
    </alternativeName>
    <alternativeName>
        <fullName evidence="15">7,8-dihydro-8-oxoguanine triphosphatase</fullName>
    </alternativeName>
    <alternativeName>
        <fullName evidence="14">8-oxo-dGTPase</fullName>
    </alternativeName>
    <alternativeName>
        <fullName evidence="17">Methylated purine nucleoside triphosphate hydrolase</fullName>
    </alternativeName>
    <alternativeName>
        <fullName evidence="13">Nucleoside diphosphate-linked moiety X motif 1</fullName>
    </alternativeName>
</protein>
<sequence length="166" mass="19112">MATINKEVTLCLLVRDGNIYLAKKKRGFGKDRWNGYGGKVESGEAIRVAAIRELLEETNGENGRGITVNADHLEPVAVIEFFFKLKPEWNQRAHVFLIREWGGEPQETEEMLPAQFAVADIPYHEMWPEDRIWFPRILAGERLRGEIVFRDNEGNAERIEFKPMAV</sequence>
<dbReference type="InterPro" id="IPR015797">
    <property type="entry name" value="NUDIX_hydrolase-like_dom_sf"/>
</dbReference>
<comment type="function">
    <text evidence="21">Oxidized purine nucleoside triphosphate hydrolase which is a prominent sanitizer of the oxidized nucleotide pool. Catalyzes the hydrolysis of 2-oxo-dATP (2-hydroxy-dATP) into 2-oxo-dAMP. Also has a significant hydrolase activity toward 2-oxo-ATP, 8-oxo-dGTP and 8-oxo-dATP. Through the hydrolysis of oxidized purine nucleoside triphosphates, prevents their incorporation into DNA and the subsequent transversions A:T to C:G and G:C to T:A. Also catalyzes the hydrolysis of methylated purine nucleoside triphosphate preventing their integration into DNA. Through this antimutagenic activity protects cells from oxidative stress.</text>
</comment>
<evidence type="ECO:0000256" key="16">
    <source>
        <dbReference type="ARBA" id="ARBA00031927"/>
    </source>
</evidence>
<dbReference type="InterPro" id="IPR003563">
    <property type="entry name" value="8ODP"/>
</dbReference>
<dbReference type="GO" id="GO:0005737">
    <property type="term" value="C:cytoplasm"/>
    <property type="evidence" value="ECO:0007669"/>
    <property type="project" value="TreeGrafter"/>
</dbReference>
<dbReference type="EMBL" id="MGIT01000003">
    <property type="protein sequence ID" value="OGM92757.1"/>
    <property type="molecule type" value="Genomic_DNA"/>
</dbReference>
<reference evidence="23 24" key="1">
    <citation type="journal article" date="2016" name="Nat. Commun.">
        <title>Thousands of microbial genomes shed light on interconnected biogeochemical processes in an aquifer system.</title>
        <authorList>
            <person name="Anantharaman K."/>
            <person name="Brown C.T."/>
            <person name="Hug L.A."/>
            <person name="Sharon I."/>
            <person name="Castelle C.J."/>
            <person name="Probst A.J."/>
            <person name="Thomas B.C."/>
            <person name="Singh A."/>
            <person name="Wilkins M.J."/>
            <person name="Karaoz U."/>
            <person name="Brodie E.L."/>
            <person name="Williams K.H."/>
            <person name="Hubbard S.S."/>
            <person name="Banfield J.F."/>
        </authorList>
    </citation>
    <scope>NUCLEOTIDE SEQUENCE [LARGE SCALE GENOMIC DNA]</scope>
</reference>
<evidence type="ECO:0000256" key="6">
    <source>
        <dbReference type="ARBA" id="ARBA00022842"/>
    </source>
</evidence>
<comment type="catalytic activity">
    <reaction evidence="18">
        <text>N(6)-methyl-ATP + H2O = N(6)-methyl-AMP + diphosphate + H(+)</text>
        <dbReference type="Rhea" id="RHEA:67608"/>
        <dbReference type="ChEBI" id="CHEBI:15377"/>
        <dbReference type="ChEBI" id="CHEBI:15378"/>
        <dbReference type="ChEBI" id="CHEBI:33019"/>
        <dbReference type="ChEBI" id="CHEBI:144842"/>
        <dbReference type="ChEBI" id="CHEBI:172873"/>
    </reaction>
    <physiologicalReaction direction="left-to-right" evidence="18">
        <dbReference type="Rhea" id="RHEA:67609"/>
    </physiologicalReaction>
</comment>
<dbReference type="GO" id="GO:0046872">
    <property type="term" value="F:metal ion binding"/>
    <property type="evidence" value="ECO:0007669"/>
    <property type="project" value="UniProtKB-KW"/>
</dbReference>
<evidence type="ECO:0000256" key="7">
    <source>
        <dbReference type="ARBA" id="ARBA00024448"/>
    </source>
</evidence>
<name>A0A1F8DVX6_9BACT</name>
<keyword evidence="4" id="KW-0479">Metal-binding</keyword>
<evidence type="ECO:0000256" key="19">
    <source>
        <dbReference type="ARBA" id="ARBA00048894"/>
    </source>
</evidence>